<name>A0ABR3YTB6_9PEZI</name>
<feature type="compositionally biased region" description="Basic and acidic residues" evidence="1">
    <location>
        <begin position="74"/>
        <end position="85"/>
    </location>
</feature>
<reference evidence="2 3" key="1">
    <citation type="journal article" date="2024" name="IMA Fungus">
        <title>IMA Genome - F19 : A genome assembly and annotation guide to empower mycologists, including annotated draft genome sequences of Ceratocystis pirilliformis, Diaporthe australafricana, Fusarium ophioides, Paecilomyces lecythidis, and Sporothrix stenoceras.</title>
        <authorList>
            <person name="Aylward J."/>
            <person name="Wilson A.M."/>
            <person name="Visagie C.M."/>
            <person name="Spraker J."/>
            <person name="Barnes I."/>
            <person name="Buitendag C."/>
            <person name="Ceriani C."/>
            <person name="Del Mar Angel L."/>
            <person name="du Plessis D."/>
            <person name="Fuchs T."/>
            <person name="Gasser K."/>
            <person name="Kramer D."/>
            <person name="Li W."/>
            <person name="Munsamy K."/>
            <person name="Piso A."/>
            <person name="Price J.L."/>
            <person name="Sonnekus B."/>
            <person name="Thomas C."/>
            <person name="van der Nest A."/>
            <person name="van Dijk A."/>
            <person name="van Heerden A."/>
            <person name="van Vuuren N."/>
            <person name="Yilmaz N."/>
            <person name="Duong T.A."/>
            <person name="van der Merwe N.A."/>
            <person name="Wingfield M.J."/>
            <person name="Wingfield B.D."/>
        </authorList>
    </citation>
    <scope>NUCLEOTIDE SEQUENCE [LARGE SCALE GENOMIC DNA]</scope>
    <source>
        <strain evidence="2 3">CMW 12675</strain>
    </source>
</reference>
<accession>A0ABR3YTB6</accession>
<gene>
    <name evidence="2" type="ORF">Cpir12675_004887</name>
</gene>
<comment type="caution">
    <text evidence="2">The sequence shown here is derived from an EMBL/GenBank/DDBJ whole genome shotgun (WGS) entry which is preliminary data.</text>
</comment>
<evidence type="ECO:0000313" key="3">
    <source>
        <dbReference type="Proteomes" id="UP001583280"/>
    </source>
</evidence>
<evidence type="ECO:0000313" key="2">
    <source>
        <dbReference type="EMBL" id="KAL1891579.1"/>
    </source>
</evidence>
<dbReference type="Proteomes" id="UP001583280">
    <property type="component" value="Unassembled WGS sequence"/>
</dbReference>
<feature type="region of interest" description="Disordered" evidence="1">
    <location>
        <begin position="63"/>
        <end position="102"/>
    </location>
</feature>
<protein>
    <submittedName>
        <fullName evidence="2">Uncharacterized protein</fullName>
    </submittedName>
</protein>
<organism evidence="2 3">
    <name type="scientific">Ceratocystis pirilliformis</name>
    <dbReference type="NCBI Taxonomy" id="259994"/>
    <lineage>
        <taxon>Eukaryota</taxon>
        <taxon>Fungi</taxon>
        <taxon>Dikarya</taxon>
        <taxon>Ascomycota</taxon>
        <taxon>Pezizomycotina</taxon>
        <taxon>Sordariomycetes</taxon>
        <taxon>Hypocreomycetidae</taxon>
        <taxon>Microascales</taxon>
        <taxon>Ceratocystidaceae</taxon>
        <taxon>Ceratocystis</taxon>
    </lineage>
</organism>
<dbReference type="EMBL" id="JAWDJO010000150">
    <property type="protein sequence ID" value="KAL1891579.1"/>
    <property type="molecule type" value="Genomic_DNA"/>
</dbReference>
<sequence>MAMSYIAAEKKQVELEGDLYLWLAEKITEIFNQAILMAKGDADISILAGHVSAEFRAAFQKLQHRGRPPNPGQTEKRKQSPEPSKHAKPMGTTAQRQVAPNGKKTYATIAKQASGGIKQPVILEKKTISKPPSKEGEQMVRAFIRGPAEGKEETASRELAKIFGGTHKEFGTKK</sequence>
<proteinExistence type="predicted"/>
<feature type="non-terminal residue" evidence="2">
    <location>
        <position position="174"/>
    </location>
</feature>
<evidence type="ECO:0000256" key="1">
    <source>
        <dbReference type="SAM" id="MobiDB-lite"/>
    </source>
</evidence>
<keyword evidence="3" id="KW-1185">Reference proteome</keyword>